<name>C6CAJ5_MUSP7</name>
<dbReference type="KEGG" id="dda:Dd703_2716"/>
<dbReference type="Proteomes" id="UP000002734">
    <property type="component" value="Chromosome"/>
</dbReference>
<organism evidence="2 3">
    <name type="scientific">Musicola paradisiaca (strain Ech703)</name>
    <name type="common">Dickeya paradisiaca</name>
    <name type="synonym">Dickeya dadantii</name>
    <dbReference type="NCBI Taxonomy" id="579405"/>
    <lineage>
        <taxon>Bacteria</taxon>
        <taxon>Pseudomonadati</taxon>
        <taxon>Pseudomonadota</taxon>
        <taxon>Gammaproteobacteria</taxon>
        <taxon>Enterobacterales</taxon>
        <taxon>Pectobacteriaceae</taxon>
        <taxon>Musicola</taxon>
    </lineage>
</organism>
<evidence type="ECO:0000313" key="2">
    <source>
        <dbReference type="EMBL" id="ACS86493.1"/>
    </source>
</evidence>
<dbReference type="EMBL" id="CP001654">
    <property type="protein sequence ID" value="ACS86493.1"/>
    <property type="molecule type" value="Genomic_DNA"/>
</dbReference>
<evidence type="ECO:0000313" key="3">
    <source>
        <dbReference type="Proteomes" id="UP000002734"/>
    </source>
</evidence>
<keyword evidence="3" id="KW-1185">Reference proteome</keyword>
<proteinExistence type="predicted"/>
<dbReference type="HOGENOM" id="CLU_2381532_0_0_6"/>
<accession>C6CAJ5</accession>
<evidence type="ECO:0000256" key="1">
    <source>
        <dbReference type="SAM" id="MobiDB-lite"/>
    </source>
</evidence>
<dbReference type="AlphaFoldDB" id="C6CAJ5"/>
<reference evidence="2" key="1">
    <citation type="submission" date="2009-06" db="EMBL/GenBank/DDBJ databases">
        <title>Complete sequence of Dickeya dadantii Ech703.</title>
        <authorList>
            <consortium name="US DOE Joint Genome Institute"/>
            <person name="Lucas S."/>
            <person name="Copeland A."/>
            <person name="Lapidus A."/>
            <person name="Glavina del Rio T."/>
            <person name="Dalin E."/>
            <person name="Tice H."/>
            <person name="Bruce D."/>
            <person name="Goodwin L."/>
            <person name="Pitluck S."/>
            <person name="Chertkov O."/>
            <person name="Brettin T."/>
            <person name="Detter J.C."/>
            <person name="Han C."/>
            <person name="Larimer F."/>
            <person name="Land M."/>
            <person name="Hauser L."/>
            <person name="Kyrpides N."/>
            <person name="Mikhailova N."/>
            <person name="Balakrishnan V."/>
            <person name="Glasner J."/>
            <person name="Perna N.T."/>
        </authorList>
    </citation>
    <scope>NUCLEOTIDE SEQUENCE [LARGE SCALE GENOMIC DNA]</scope>
    <source>
        <strain evidence="2">Ech703</strain>
    </source>
</reference>
<gene>
    <name evidence="2" type="ordered locus">Dd703_2716</name>
</gene>
<protein>
    <submittedName>
        <fullName evidence="2">Uncharacterized protein</fullName>
    </submittedName>
</protein>
<sequence>MHAVASGDDGTRAVLTVLRHSQFSADAQQYPRGMGHDSVGRAPPPLPQCGRLHGVRRRKTGLPVKQATMFSLVLLTRRLSASLAQNDAVEHAVA</sequence>
<feature type="region of interest" description="Disordered" evidence="1">
    <location>
        <begin position="29"/>
        <end position="52"/>
    </location>
</feature>